<evidence type="ECO:0000313" key="2">
    <source>
        <dbReference type="Proteomes" id="UP000807306"/>
    </source>
</evidence>
<organism evidence="1 2">
    <name type="scientific">Crepidotus variabilis</name>
    <dbReference type="NCBI Taxonomy" id="179855"/>
    <lineage>
        <taxon>Eukaryota</taxon>
        <taxon>Fungi</taxon>
        <taxon>Dikarya</taxon>
        <taxon>Basidiomycota</taxon>
        <taxon>Agaricomycotina</taxon>
        <taxon>Agaricomycetes</taxon>
        <taxon>Agaricomycetidae</taxon>
        <taxon>Agaricales</taxon>
        <taxon>Agaricineae</taxon>
        <taxon>Crepidotaceae</taxon>
        <taxon>Crepidotus</taxon>
    </lineage>
</organism>
<proteinExistence type="predicted"/>
<comment type="caution">
    <text evidence="1">The sequence shown here is derived from an EMBL/GenBank/DDBJ whole genome shotgun (WGS) entry which is preliminary data.</text>
</comment>
<feature type="non-terminal residue" evidence="1">
    <location>
        <position position="1"/>
    </location>
</feature>
<keyword evidence="2" id="KW-1185">Reference proteome</keyword>
<dbReference type="EMBL" id="MU157838">
    <property type="protein sequence ID" value="KAF9530755.1"/>
    <property type="molecule type" value="Genomic_DNA"/>
</dbReference>
<dbReference type="AlphaFoldDB" id="A0A9P6EKY4"/>
<dbReference type="Proteomes" id="UP000807306">
    <property type="component" value="Unassembled WGS sequence"/>
</dbReference>
<name>A0A9P6EKY4_9AGAR</name>
<evidence type="ECO:0000313" key="1">
    <source>
        <dbReference type="EMBL" id="KAF9530755.1"/>
    </source>
</evidence>
<gene>
    <name evidence="1" type="ORF">CPB83DRAFT_762607</name>
</gene>
<reference evidence="1" key="1">
    <citation type="submission" date="2020-11" db="EMBL/GenBank/DDBJ databases">
        <authorList>
            <consortium name="DOE Joint Genome Institute"/>
            <person name="Ahrendt S."/>
            <person name="Riley R."/>
            <person name="Andreopoulos W."/>
            <person name="Labutti K."/>
            <person name="Pangilinan J."/>
            <person name="Ruiz-Duenas F.J."/>
            <person name="Barrasa J.M."/>
            <person name="Sanchez-Garcia M."/>
            <person name="Camarero S."/>
            <person name="Miyauchi S."/>
            <person name="Serrano A."/>
            <person name="Linde D."/>
            <person name="Babiker R."/>
            <person name="Drula E."/>
            <person name="Ayuso-Fernandez I."/>
            <person name="Pacheco R."/>
            <person name="Padilla G."/>
            <person name="Ferreira P."/>
            <person name="Barriuso J."/>
            <person name="Kellner H."/>
            <person name="Castanera R."/>
            <person name="Alfaro M."/>
            <person name="Ramirez L."/>
            <person name="Pisabarro A.G."/>
            <person name="Kuo A."/>
            <person name="Tritt A."/>
            <person name="Lipzen A."/>
            <person name="He G."/>
            <person name="Yan M."/>
            <person name="Ng V."/>
            <person name="Cullen D."/>
            <person name="Martin F."/>
            <person name="Rosso M.-N."/>
            <person name="Henrissat B."/>
            <person name="Hibbett D."/>
            <person name="Martinez A.T."/>
            <person name="Grigoriev I.V."/>
        </authorList>
    </citation>
    <scope>NUCLEOTIDE SEQUENCE</scope>
    <source>
        <strain evidence="1">CBS 506.95</strain>
    </source>
</reference>
<protein>
    <submittedName>
        <fullName evidence="1">Uncharacterized protein</fullName>
    </submittedName>
</protein>
<accession>A0A9P6EKY4</accession>
<sequence>QTIARIIPTTSIPSFVAPGTRKKKQDIKKTDLPPQLQAAFSSSFVPRLRLLLGRAKPWDSPTANDLKSAWSSVFPGEVPLDLQSDTGKIVKKLIEERVGNWRHKFASTALKYLEKSLLPNLPDDSKTKRAEYCVWAVSKPDDKHPFFYSSIEFGESDQISRRGIFQSSIIVETLAQHLNLILPLTLDPKNQNDWPHGALVMSILAVCF</sequence>
<dbReference type="OrthoDB" id="3256015at2759"/>